<feature type="domain" description="ABC transporter" evidence="10">
    <location>
        <begin position="612"/>
        <end position="837"/>
    </location>
</feature>
<keyword evidence="3 9" id="KW-0812">Transmembrane</keyword>
<gene>
    <name evidence="12" type="ORF">L207DRAFT_550738</name>
</gene>
<keyword evidence="5" id="KW-0067">ATP-binding</keyword>
<dbReference type="Pfam" id="PF24357">
    <property type="entry name" value="TMD0_ABC"/>
    <property type="match status" value="1"/>
</dbReference>
<accession>A0A2J6SDZ9</accession>
<dbReference type="FunFam" id="3.40.50.300:FF:000630">
    <property type="entry name" value="ATP-binding cassette (ABC) transporter, putative"/>
    <property type="match status" value="1"/>
</dbReference>
<dbReference type="InterPro" id="IPR050173">
    <property type="entry name" value="ABC_transporter_C-like"/>
</dbReference>
<dbReference type="InterPro" id="IPR036640">
    <property type="entry name" value="ABC1_TM_sf"/>
</dbReference>
<sequence>MAMAIGELVAGCPPNGDNRFGPRVDVNCRNFDFTLLFEDAFFVVLPAALFLLLLPWRVQSLCKTPVKMTSYRLARWKLGLLAVLFVLRLLFLVFRLQTAQLYTSLSNTSGVLSAVATLAAGLQSLLEDQRSLQLSDMLVLYFSMSAILSIPRLRSLWLIRSDYVTSTLWTAIFICITLTVIIESLRKTRFLSEQYQSATKEQTVSFWSRGFYIWVLPFFQVGYFKIIKLADIPRVDTYLEEGSTWTELEASWLKIEGHHRLLRAAFAANLWPFAFAIIPRLFQSMFNFCLPFLIEASVSYIGAGPEKGNESYSQGLVGAFVLVYLGYAASRALYLRQTNRLITRIRAGLIAKIYRYTTELRMNDVKDSGALTLMRSDVERIVQALRFIHEVWASIPEMVIAVWLLARQISYACVVPLIVNLASIGVTLVITMRSDSAQHAWNERIENRVAVTASMLSDMKAVKMLGITGVSRSVILQLRDDELKASEKFRILGIAQIMTGNIPSSLAPFATFVIYAIIALVRKDETLLSAQAFASLSLISLVTKPLLLFSQALPSCAQAAACFGRIESYCLKKPASTQSDSQSSSFLHSFDCSIAMRQLLSPSSLSGSIVSFEQADISWSSDASVLALRHLTLTIRPGLTAIIGPVASGKSTLLQSMIGETRLKSGSVATIQSGVAFCAQTPWIMDDTIRQNITGDSAFDQKWYDFSILCCGLQADLDRMPQGDQMISGSNGTSLSGGQRQRVALARAVYSRLPVVILDDVMSDLDPTTAGMILTLLFGKDGHFRKAGISVILTTHNRHILPYMDSIAVLDSGRLASYGSYQEVEIQSAKLLQQAEQEIGSVAQLEGHQNDVRHRPESETSGTVNQSGTSLSNMLNLQRLNGNWTVYSYYSRAAGSLSLLLLVLFTVMSSITANYMTIWIEVWTKANEREPNQKLGFYIGIYTLMLVLSNIGAAGEVWSFFIRIINKTARNLHADLLEATLGASFEFFRKADVGSIMNRFNQDMDLIDVGLPMQAAQFTTAFGSSFVQLIILCVLGRYLTATIPVLAVVLFLVQRYYLRTSRQVRLLDIEAKAPIYKHFIETIHGVSTIRSYHWCIAFQDRLRQLLDESQRPFYMLLNIQQWLILVLNLTVGALAAVIVALATSWTSDISAGAVGVALVQILDFNALLTQCIRAWTMMETSIDAVARIQQYVNDTPVEPSGVALPPLMWPSRGAIRFQDVVASYGRNLAPILVGLNLSIAPGEKVAICGPSGSGKTSLIMAMIGMIELREGDITIDDDDISTLQINEVRSRINVIPQEPYFIPGTTRFNLDPQKRWSDDAIEAAIRKIGLWERISASGGLGMMLVASEWSQGERQLLCLARALLVPSQILILDEASSSVDEQTEAIMQQVIEAEFRHQTIISVLHRFNFVDRYDRVVVLAQGKLVESDSPKALLGRESVFHELYKAHNSES</sequence>
<feature type="transmembrane region" description="Helical" evidence="9">
    <location>
        <begin position="315"/>
        <end position="334"/>
    </location>
</feature>
<evidence type="ECO:0000256" key="4">
    <source>
        <dbReference type="ARBA" id="ARBA00022741"/>
    </source>
</evidence>
<dbReference type="CDD" id="cd18579">
    <property type="entry name" value="ABC_6TM_ABCC_D1"/>
    <property type="match status" value="1"/>
</dbReference>
<protein>
    <submittedName>
        <fullName evidence="12">Putative multidrug resistance-associated protein</fullName>
    </submittedName>
</protein>
<dbReference type="EMBL" id="KZ613937">
    <property type="protein sequence ID" value="PMD48980.1"/>
    <property type="molecule type" value="Genomic_DNA"/>
</dbReference>
<feature type="compositionally biased region" description="Polar residues" evidence="8">
    <location>
        <begin position="859"/>
        <end position="869"/>
    </location>
</feature>
<keyword evidence="7 9" id="KW-0472">Membrane</keyword>
<feature type="transmembrane region" description="Helical" evidence="9">
    <location>
        <begin position="1122"/>
        <end position="1143"/>
    </location>
</feature>
<dbReference type="InterPro" id="IPR044726">
    <property type="entry name" value="ABCC_6TM_D2"/>
</dbReference>
<name>A0A2J6SDZ9_HYAVF</name>
<reference evidence="12 13" key="1">
    <citation type="submission" date="2016-04" db="EMBL/GenBank/DDBJ databases">
        <title>A degradative enzymes factory behind the ericoid mycorrhizal symbiosis.</title>
        <authorList>
            <consortium name="DOE Joint Genome Institute"/>
            <person name="Martino E."/>
            <person name="Morin E."/>
            <person name="Grelet G."/>
            <person name="Kuo A."/>
            <person name="Kohler A."/>
            <person name="Daghino S."/>
            <person name="Barry K."/>
            <person name="Choi C."/>
            <person name="Cichocki N."/>
            <person name="Clum A."/>
            <person name="Copeland A."/>
            <person name="Hainaut M."/>
            <person name="Haridas S."/>
            <person name="Labutti K."/>
            <person name="Lindquist E."/>
            <person name="Lipzen A."/>
            <person name="Khouja H.-R."/>
            <person name="Murat C."/>
            <person name="Ohm R."/>
            <person name="Olson A."/>
            <person name="Spatafora J."/>
            <person name="Veneault-Fourrey C."/>
            <person name="Henrissat B."/>
            <person name="Grigoriev I."/>
            <person name="Martin F."/>
            <person name="Perotto S."/>
        </authorList>
    </citation>
    <scope>NUCLEOTIDE SEQUENCE [LARGE SCALE GENOMIC DNA]</scope>
    <source>
        <strain evidence="12 13">F</strain>
    </source>
</reference>
<dbReference type="InterPro" id="IPR017871">
    <property type="entry name" value="ABC_transporter-like_CS"/>
</dbReference>
<feature type="transmembrane region" description="Helical" evidence="9">
    <location>
        <begin position="138"/>
        <end position="157"/>
    </location>
</feature>
<dbReference type="PROSITE" id="PS50929">
    <property type="entry name" value="ABC_TM1F"/>
    <property type="match status" value="2"/>
</dbReference>
<keyword evidence="2" id="KW-0813">Transport</keyword>
<dbReference type="PANTHER" id="PTHR24223:SF404">
    <property type="entry name" value="ABC MULTIDRUG TRANSPORTER (EUROFUNG)-RELATED"/>
    <property type="match status" value="1"/>
</dbReference>
<evidence type="ECO:0000256" key="5">
    <source>
        <dbReference type="ARBA" id="ARBA00022840"/>
    </source>
</evidence>
<feature type="domain" description="ABC transporter" evidence="10">
    <location>
        <begin position="1215"/>
        <end position="1446"/>
    </location>
</feature>
<feature type="transmembrane region" description="Helical" evidence="9">
    <location>
        <begin position="1149"/>
        <end position="1168"/>
    </location>
</feature>
<keyword evidence="6 9" id="KW-1133">Transmembrane helix</keyword>
<evidence type="ECO:0000259" key="10">
    <source>
        <dbReference type="PROSITE" id="PS50893"/>
    </source>
</evidence>
<keyword evidence="13" id="KW-1185">Reference proteome</keyword>
<dbReference type="SMART" id="SM00382">
    <property type="entry name" value="AAA"/>
    <property type="match status" value="2"/>
</dbReference>
<dbReference type="STRING" id="1149755.A0A2J6SDZ9"/>
<dbReference type="InterPro" id="IPR003439">
    <property type="entry name" value="ABC_transporter-like_ATP-bd"/>
</dbReference>
<dbReference type="PANTHER" id="PTHR24223">
    <property type="entry name" value="ATP-BINDING CASSETTE SUB-FAMILY C"/>
    <property type="match status" value="1"/>
</dbReference>
<feature type="transmembrane region" description="Helical" evidence="9">
    <location>
        <begin position="935"/>
        <end position="953"/>
    </location>
</feature>
<feature type="transmembrane region" description="Helical" evidence="9">
    <location>
        <begin position="409"/>
        <end position="432"/>
    </location>
</feature>
<feature type="transmembrane region" description="Helical" evidence="9">
    <location>
        <begin position="261"/>
        <end position="278"/>
    </location>
</feature>
<evidence type="ECO:0000313" key="12">
    <source>
        <dbReference type="EMBL" id="PMD48980.1"/>
    </source>
</evidence>
<feature type="transmembrane region" description="Helical" evidence="9">
    <location>
        <begin position="163"/>
        <end position="185"/>
    </location>
</feature>
<dbReference type="InterPro" id="IPR027417">
    <property type="entry name" value="P-loop_NTPase"/>
</dbReference>
<organism evidence="12 13">
    <name type="scientific">Hyaloscypha variabilis (strain UAMH 11265 / GT02V1 / F)</name>
    <name type="common">Meliniomyces variabilis</name>
    <dbReference type="NCBI Taxonomy" id="1149755"/>
    <lineage>
        <taxon>Eukaryota</taxon>
        <taxon>Fungi</taxon>
        <taxon>Dikarya</taxon>
        <taxon>Ascomycota</taxon>
        <taxon>Pezizomycotina</taxon>
        <taxon>Leotiomycetes</taxon>
        <taxon>Helotiales</taxon>
        <taxon>Hyaloscyphaceae</taxon>
        <taxon>Hyaloscypha</taxon>
        <taxon>Hyaloscypha variabilis</taxon>
    </lineage>
</organism>
<feature type="transmembrane region" description="Helical" evidence="9">
    <location>
        <begin position="1026"/>
        <end position="1053"/>
    </location>
</feature>
<dbReference type="PROSITE" id="PS50893">
    <property type="entry name" value="ABC_TRANSPORTER_2"/>
    <property type="match status" value="2"/>
</dbReference>
<feature type="transmembrane region" description="Helical" evidence="9">
    <location>
        <begin position="899"/>
        <end position="923"/>
    </location>
</feature>
<evidence type="ECO:0000256" key="1">
    <source>
        <dbReference type="ARBA" id="ARBA00004141"/>
    </source>
</evidence>
<evidence type="ECO:0000256" key="3">
    <source>
        <dbReference type="ARBA" id="ARBA00022692"/>
    </source>
</evidence>
<dbReference type="InterPro" id="IPR056227">
    <property type="entry name" value="TMD0_ABC"/>
</dbReference>
<feature type="region of interest" description="Disordered" evidence="8">
    <location>
        <begin position="846"/>
        <end position="869"/>
    </location>
</feature>
<evidence type="ECO:0000256" key="6">
    <source>
        <dbReference type="ARBA" id="ARBA00022989"/>
    </source>
</evidence>
<feature type="transmembrane region" description="Helical" evidence="9">
    <location>
        <begin position="78"/>
        <end position="96"/>
    </location>
</feature>
<feature type="transmembrane region" description="Helical" evidence="9">
    <location>
        <begin position="502"/>
        <end position="521"/>
    </location>
</feature>
<feature type="domain" description="ABC transmembrane type-1" evidence="11">
    <location>
        <begin position="281"/>
        <end position="558"/>
    </location>
</feature>
<proteinExistence type="predicted"/>
<dbReference type="SUPFAM" id="SSF52540">
    <property type="entry name" value="P-loop containing nucleoside triphosphate hydrolases"/>
    <property type="match status" value="2"/>
</dbReference>
<dbReference type="GO" id="GO:0016887">
    <property type="term" value="F:ATP hydrolysis activity"/>
    <property type="evidence" value="ECO:0007669"/>
    <property type="project" value="InterPro"/>
</dbReference>
<dbReference type="InterPro" id="IPR003593">
    <property type="entry name" value="AAA+_ATPase"/>
</dbReference>
<dbReference type="PROSITE" id="PS00211">
    <property type="entry name" value="ABC_TRANSPORTER_1"/>
    <property type="match status" value="1"/>
</dbReference>
<dbReference type="SUPFAM" id="SSF90123">
    <property type="entry name" value="ABC transporter transmembrane region"/>
    <property type="match status" value="2"/>
</dbReference>
<feature type="transmembrane region" description="Helical" evidence="9">
    <location>
        <begin position="40"/>
        <end position="58"/>
    </location>
</feature>
<feature type="transmembrane region" description="Helical" evidence="9">
    <location>
        <begin position="206"/>
        <end position="226"/>
    </location>
</feature>
<dbReference type="InterPro" id="IPR011527">
    <property type="entry name" value="ABC1_TM_dom"/>
</dbReference>
<keyword evidence="4" id="KW-0547">Nucleotide-binding</keyword>
<dbReference type="FunFam" id="1.20.1560.10:FF:000055">
    <property type="entry name" value="ABC multidrug transporter (Eurofung)"/>
    <property type="match status" value="1"/>
</dbReference>
<feature type="domain" description="ABC transmembrane type-1" evidence="11">
    <location>
        <begin position="897"/>
        <end position="1180"/>
    </location>
</feature>
<dbReference type="FunFam" id="1.20.1560.10:FF:000066">
    <property type="entry name" value="ABC multidrug transporter (Eurofung)"/>
    <property type="match status" value="1"/>
</dbReference>
<evidence type="ECO:0000256" key="2">
    <source>
        <dbReference type="ARBA" id="ARBA00022448"/>
    </source>
</evidence>
<evidence type="ECO:0000256" key="9">
    <source>
        <dbReference type="SAM" id="Phobius"/>
    </source>
</evidence>
<evidence type="ECO:0000313" key="13">
    <source>
        <dbReference type="Proteomes" id="UP000235786"/>
    </source>
</evidence>
<dbReference type="Pfam" id="PF00005">
    <property type="entry name" value="ABC_tran"/>
    <property type="match status" value="2"/>
</dbReference>
<dbReference type="GO" id="GO:0140359">
    <property type="term" value="F:ABC-type transporter activity"/>
    <property type="evidence" value="ECO:0007669"/>
    <property type="project" value="InterPro"/>
</dbReference>
<evidence type="ECO:0000256" key="8">
    <source>
        <dbReference type="SAM" id="MobiDB-lite"/>
    </source>
</evidence>
<dbReference type="OrthoDB" id="3509968at2759"/>
<dbReference type="CDD" id="cd18580">
    <property type="entry name" value="ABC_6TM_ABCC_D2"/>
    <property type="match status" value="1"/>
</dbReference>
<comment type="subcellular location">
    <subcellularLocation>
        <location evidence="1">Membrane</location>
        <topology evidence="1">Multi-pass membrane protein</topology>
    </subcellularLocation>
</comment>
<dbReference type="GO" id="GO:0005524">
    <property type="term" value="F:ATP binding"/>
    <property type="evidence" value="ECO:0007669"/>
    <property type="project" value="UniProtKB-KW"/>
</dbReference>
<evidence type="ECO:0000256" key="7">
    <source>
        <dbReference type="ARBA" id="ARBA00023136"/>
    </source>
</evidence>
<dbReference type="Pfam" id="PF00664">
    <property type="entry name" value="ABC_membrane"/>
    <property type="match status" value="2"/>
</dbReference>
<dbReference type="Proteomes" id="UP000235786">
    <property type="component" value="Unassembled WGS sequence"/>
</dbReference>
<dbReference type="Gene3D" id="1.20.1560.10">
    <property type="entry name" value="ABC transporter type 1, transmembrane domain"/>
    <property type="match status" value="2"/>
</dbReference>
<feature type="compositionally biased region" description="Basic and acidic residues" evidence="8">
    <location>
        <begin position="848"/>
        <end position="858"/>
    </location>
</feature>
<dbReference type="GO" id="GO:0016020">
    <property type="term" value="C:membrane"/>
    <property type="evidence" value="ECO:0007669"/>
    <property type="project" value="UniProtKB-SubCell"/>
</dbReference>
<dbReference type="Gene3D" id="3.40.50.300">
    <property type="entry name" value="P-loop containing nucleotide triphosphate hydrolases"/>
    <property type="match status" value="2"/>
</dbReference>
<evidence type="ECO:0000259" key="11">
    <source>
        <dbReference type="PROSITE" id="PS50929"/>
    </source>
</evidence>
<dbReference type="InterPro" id="IPR044746">
    <property type="entry name" value="ABCC_6TM_D1"/>
</dbReference>